<proteinExistence type="predicted"/>
<sequence length="332" mass="37727">MTDFDNQGKLFIRFRNKYKNLIKKKNVSNIGIVEGMQGELSLDDVNQIEKLQLKKLENEFNRDLALYSRKYKVYLNSLLGRQRGTNNYTNKIVKYKGDKYFVQQNGKLRKFSDEAWTNKGSGCGEAIPISDETYAKLTVNGSGAIMGPNEKCKSGGYSAKMLDGDAYAWIDPNGYKNIYEDSGNIHSSCPKNFHGLTKQQFDAIPNSGSTMTYSSICDRGSLDSPLHEQLKILNNRLINKSEKMKTIINKLKMKDKEIETNVDEQRSKLMEKSKELNKRRKIVIKAEQEAQTLRGDLNNKILRSDSINLQNMIWVAAGITFFIVAANKLSTT</sequence>
<dbReference type="AlphaFoldDB" id="A0A6C0C539"/>
<accession>A0A6C0C539</accession>
<evidence type="ECO:0000313" key="1">
    <source>
        <dbReference type="EMBL" id="QHS98889.1"/>
    </source>
</evidence>
<dbReference type="EMBL" id="MN739327">
    <property type="protein sequence ID" value="QHS98889.1"/>
    <property type="molecule type" value="Genomic_DNA"/>
</dbReference>
<organism evidence="1">
    <name type="scientific">viral metagenome</name>
    <dbReference type="NCBI Taxonomy" id="1070528"/>
    <lineage>
        <taxon>unclassified sequences</taxon>
        <taxon>metagenomes</taxon>
        <taxon>organismal metagenomes</taxon>
    </lineage>
</organism>
<protein>
    <submittedName>
        <fullName evidence="1">Uncharacterized protein</fullName>
    </submittedName>
</protein>
<reference evidence="1" key="1">
    <citation type="journal article" date="2020" name="Nature">
        <title>Giant virus diversity and host interactions through global metagenomics.</title>
        <authorList>
            <person name="Schulz F."/>
            <person name="Roux S."/>
            <person name="Paez-Espino D."/>
            <person name="Jungbluth S."/>
            <person name="Walsh D.A."/>
            <person name="Denef V.J."/>
            <person name="McMahon K.D."/>
            <person name="Konstantinidis K.T."/>
            <person name="Eloe-Fadrosh E.A."/>
            <person name="Kyrpides N.C."/>
            <person name="Woyke T."/>
        </authorList>
    </citation>
    <scope>NUCLEOTIDE SEQUENCE</scope>
    <source>
        <strain evidence="1">GVMAG-M-3300020185-18</strain>
    </source>
</reference>
<name>A0A6C0C539_9ZZZZ</name>